<gene>
    <name evidence="2" type="ORF">LQV63_02735</name>
</gene>
<evidence type="ECO:0000313" key="3">
    <source>
        <dbReference type="Proteomes" id="UP001199916"/>
    </source>
</evidence>
<dbReference type="InterPro" id="IPR000182">
    <property type="entry name" value="GNAT_dom"/>
</dbReference>
<dbReference type="SUPFAM" id="SSF81901">
    <property type="entry name" value="HCP-like"/>
    <property type="match status" value="1"/>
</dbReference>
<evidence type="ECO:0000313" key="2">
    <source>
        <dbReference type="EMBL" id="MCE5168235.1"/>
    </source>
</evidence>
<dbReference type="EMBL" id="JAJNBZ010000001">
    <property type="protein sequence ID" value="MCE5168235.1"/>
    <property type="molecule type" value="Genomic_DNA"/>
</dbReference>
<dbReference type="Proteomes" id="UP001199916">
    <property type="component" value="Unassembled WGS sequence"/>
</dbReference>
<accession>A0ABS8YCK4</accession>
<dbReference type="Pfam" id="PF12746">
    <property type="entry name" value="GNAT_acetyltran"/>
    <property type="match status" value="1"/>
</dbReference>
<sequence length="384" mass="43388">MYSKNMVQGMELTSENFYKAAGLFEALQQHLSIKGVITGAVPGRVFLSNDCVTAVLTSPQGIFLGGSPESNLFFEEANKLLKEELLPKLASDGELDYVLFYPLDTKWEDALEVVMKDILPMRSGRMTFTHDLSSIDAPFEDGIVPVNSNLLKRQDLVGLDDVIQEILEGWPSLEVYEDKGFGCVAIQDTDEGPTIISWCLTDWVVENECELGIQTDERYRGNGWARKAALGALSLAKQRGITRVGWQCWSNNIGSQRTALSVGFKLLADFPVLFGWNLPLNNLLVNGNHYMRGDMKYGVEKDYARAAWCYAQALDKGWDWNGDVALYWNAACLFYLIGEKERAKHYYKQAVDKGWIDIHQPHYHEYVYREEDSEQIARILAGSH</sequence>
<evidence type="ECO:0000259" key="1">
    <source>
        <dbReference type="PROSITE" id="PS51186"/>
    </source>
</evidence>
<feature type="domain" description="N-acetyltransferase" evidence="1">
    <location>
        <begin position="146"/>
        <end position="285"/>
    </location>
</feature>
<reference evidence="2 3" key="1">
    <citation type="submission" date="2021-11" db="EMBL/GenBank/DDBJ databases">
        <title>Draft genome sequence of Paenibacillus profundus YoMME, a new Gram-positive bacteria with exoelectrogenic properties.</title>
        <authorList>
            <person name="Hubenova Y."/>
            <person name="Hubenova E."/>
            <person name="Manasiev Y."/>
            <person name="Peykov S."/>
            <person name="Mitov M."/>
        </authorList>
    </citation>
    <scope>NUCLEOTIDE SEQUENCE [LARGE SCALE GENOMIC DNA]</scope>
    <source>
        <strain evidence="2 3">YoMME</strain>
    </source>
</reference>
<dbReference type="SUPFAM" id="SSF55729">
    <property type="entry name" value="Acyl-CoA N-acyltransferases (Nat)"/>
    <property type="match status" value="1"/>
</dbReference>
<keyword evidence="3" id="KW-1185">Reference proteome</keyword>
<protein>
    <submittedName>
        <fullName evidence="2">GNAT family N-acetyltransferase</fullName>
    </submittedName>
</protein>
<name>A0ABS8YCK4_9BACL</name>
<dbReference type="PROSITE" id="PS51186">
    <property type="entry name" value="GNAT"/>
    <property type="match status" value="1"/>
</dbReference>
<comment type="caution">
    <text evidence="2">The sequence shown here is derived from an EMBL/GenBank/DDBJ whole genome shotgun (WGS) entry which is preliminary data.</text>
</comment>
<dbReference type="InterPro" id="IPR027365">
    <property type="entry name" value="GNAT_acetyltra_YdfB-like"/>
</dbReference>
<proteinExistence type="predicted"/>
<organism evidence="2 3">
    <name type="scientific">Paenibacillus profundus</name>
    <dbReference type="NCBI Taxonomy" id="1173085"/>
    <lineage>
        <taxon>Bacteria</taxon>
        <taxon>Bacillati</taxon>
        <taxon>Bacillota</taxon>
        <taxon>Bacilli</taxon>
        <taxon>Bacillales</taxon>
        <taxon>Paenibacillaceae</taxon>
        <taxon>Paenibacillus</taxon>
    </lineage>
</organism>
<dbReference type="InterPro" id="IPR016181">
    <property type="entry name" value="Acyl_CoA_acyltransferase"/>
</dbReference>
<dbReference type="Gene3D" id="3.40.630.30">
    <property type="match status" value="1"/>
</dbReference>